<keyword evidence="2" id="KW-1185">Reference proteome</keyword>
<gene>
    <name evidence="1" type="ORF">JK386_02440</name>
</gene>
<evidence type="ECO:0000313" key="2">
    <source>
        <dbReference type="Proteomes" id="UP000663791"/>
    </source>
</evidence>
<dbReference type="RefSeq" id="WP_205290069.1">
    <property type="nucleotide sequence ID" value="NZ_CP074406.1"/>
</dbReference>
<name>A0A938XYD9_9ACTN</name>
<accession>A0A938XYD9</accession>
<dbReference type="EMBL" id="JAERTX010000002">
    <property type="protein sequence ID" value="MBM9458747.1"/>
    <property type="molecule type" value="Genomic_DNA"/>
</dbReference>
<dbReference type="Proteomes" id="UP000663791">
    <property type="component" value="Unassembled WGS sequence"/>
</dbReference>
<comment type="caution">
    <text evidence="1">The sequence shown here is derived from an EMBL/GenBank/DDBJ whole genome shotgun (WGS) entry which is preliminary data.</text>
</comment>
<evidence type="ECO:0000313" key="1">
    <source>
        <dbReference type="EMBL" id="MBM9458747.1"/>
    </source>
</evidence>
<dbReference type="AlphaFoldDB" id="A0A938XYD9"/>
<protein>
    <submittedName>
        <fullName evidence="1">Uncharacterized protein</fullName>
    </submittedName>
</protein>
<reference evidence="1" key="1">
    <citation type="submission" date="2021-01" db="EMBL/GenBank/DDBJ databases">
        <title>Novel species in genus Nocardioides.</title>
        <authorList>
            <person name="Zhang G."/>
        </authorList>
    </citation>
    <scope>NUCLEOTIDE SEQUENCE</scope>
    <source>
        <strain evidence="1">Zg-536</strain>
    </source>
</reference>
<proteinExistence type="predicted"/>
<sequence>MTPVVAAALGCPSVEDYDIATGVGGDELSHVSVDVPLLSGYVAAALPDGGCGYAEVEASQSDSSENMSRRVNVAYFNLGENGQPTFDDLRDWAGTVGASDLGEDVDAGGPLQPDGTFFNLPSDFSGWTPGWLEQTERGDATYQQSAIPEYTDRPGAVVSFLLGESDVDAVELASTGDEDADYDPVTAMASGLDATFAGSFDVTDLDGYTLDIEVSGSLSPFTSELANSKPGQFEALGYASASSFATNTTEGRDAPIPEFSLVAIYDINSDFCGGDGYLSRAGDSWQDPSFCQVGIGIHRPGTVSAGSQTDEEIGAGDLTIGGLDENSNALAEMNAPLSIYATFGSEGGISTNTTLTSSSGCQTSAGSGAVWYVPMDGWPDPVCS</sequence>
<organism evidence="1 2">
    <name type="scientific">Nocardioides faecalis</name>
    <dbReference type="NCBI Taxonomy" id="2803858"/>
    <lineage>
        <taxon>Bacteria</taxon>
        <taxon>Bacillati</taxon>
        <taxon>Actinomycetota</taxon>
        <taxon>Actinomycetes</taxon>
        <taxon>Propionibacteriales</taxon>
        <taxon>Nocardioidaceae</taxon>
        <taxon>Nocardioides</taxon>
    </lineage>
</organism>